<dbReference type="EMBL" id="JAUYZG010000019">
    <property type="protein sequence ID" value="KAK2879059.1"/>
    <property type="molecule type" value="Genomic_DNA"/>
</dbReference>
<feature type="region of interest" description="Disordered" evidence="1">
    <location>
        <begin position="131"/>
        <end position="160"/>
    </location>
</feature>
<name>A0AA88P7W7_9TELE</name>
<proteinExistence type="predicted"/>
<organism evidence="2 3">
    <name type="scientific">Cirrhinus molitorella</name>
    <name type="common">mud carp</name>
    <dbReference type="NCBI Taxonomy" id="172907"/>
    <lineage>
        <taxon>Eukaryota</taxon>
        <taxon>Metazoa</taxon>
        <taxon>Chordata</taxon>
        <taxon>Craniata</taxon>
        <taxon>Vertebrata</taxon>
        <taxon>Euteleostomi</taxon>
        <taxon>Actinopterygii</taxon>
        <taxon>Neopterygii</taxon>
        <taxon>Teleostei</taxon>
        <taxon>Ostariophysi</taxon>
        <taxon>Cypriniformes</taxon>
        <taxon>Cyprinidae</taxon>
        <taxon>Labeoninae</taxon>
        <taxon>Labeonini</taxon>
        <taxon>Cirrhinus</taxon>
    </lineage>
</organism>
<evidence type="ECO:0000313" key="3">
    <source>
        <dbReference type="Proteomes" id="UP001187343"/>
    </source>
</evidence>
<feature type="compositionally biased region" description="Low complexity" evidence="1">
    <location>
        <begin position="150"/>
        <end position="160"/>
    </location>
</feature>
<dbReference type="Proteomes" id="UP001187343">
    <property type="component" value="Unassembled WGS sequence"/>
</dbReference>
<accession>A0AA88P7W7</accession>
<keyword evidence="3" id="KW-1185">Reference proteome</keyword>
<evidence type="ECO:0000256" key="1">
    <source>
        <dbReference type="SAM" id="MobiDB-lite"/>
    </source>
</evidence>
<sequence>MTSDSMRSCRREMKTEIASGKEMKWSETTPHANPLFPGSQSGCTGSRLRVCLAGEWERIWCSFSANTRMGRQGEKNQACPAVQHHTTKGKWIFIGGFDTKALQCPGRPQRAIIPPSPALQRLLHHSESLCSSSAPRLGAGPHRPSPPPLTSTLISVSPGS</sequence>
<evidence type="ECO:0000313" key="2">
    <source>
        <dbReference type="EMBL" id="KAK2879059.1"/>
    </source>
</evidence>
<dbReference type="AlphaFoldDB" id="A0AA88P7W7"/>
<gene>
    <name evidence="2" type="ORF">Q8A67_019850</name>
</gene>
<reference evidence="2" key="1">
    <citation type="submission" date="2023-08" db="EMBL/GenBank/DDBJ databases">
        <title>Chromosome-level Genome Assembly of mud carp (Cirrhinus molitorella).</title>
        <authorList>
            <person name="Liu H."/>
        </authorList>
    </citation>
    <scope>NUCLEOTIDE SEQUENCE</scope>
    <source>
        <strain evidence="2">Prfri</strain>
        <tissue evidence="2">Muscle</tissue>
    </source>
</reference>
<comment type="caution">
    <text evidence="2">The sequence shown here is derived from an EMBL/GenBank/DDBJ whole genome shotgun (WGS) entry which is preliminary data.</text>
</comment>
<protein>
    <submittedName>
        <fullName evidence="2">Uncharacterized protein</fullName>
    </submittedName>
</protein>